<keyword evidence="4 11" id="KW-0560">Oxidoreductase</keyword>
<dbReference type="PRINTS" id="PR00081">
    <property type="entry name" value="GDHRDH"/>
</dbReference>
<evidence type="ECO:0000256" key="5">
    <source>
        <dbReference type="ARBA" id="ARBA00052384"/>
    </source>
</evidence>
<comment type="subunit">
    <text evidence="2">Homotetramer.</text>
</comment>
<comment type="catalytic activity">
    <reaction evidence="5">
        <text>L-serine + NADP(+) = aminoacetaldehyde + CO2 + NADPH</text>
        <dbReference type="Rhea" id="RHEA:43620"/>
        <dbReference type="ChEBI" id="CHEBI:16526"/>
        <dbReference type="ChEBI" id="CHEBI:33384"/>
        <dbReference type="ChEBI" id="CHEBI:57783"/>
        <dbReference type="ChEBI" id="CHEBI:58213"/>
        <dbReference type="ChEBI" id="CHEBI:58349"/>
        <dbReference type="EC" id="1.1.1.276"/>
    </reaction>
</comment>
<reference evidence="11 13" key="1">
    <citation type="journal article" date="2023" name="Phytobiomes J">
        <title>Deciphering the key players within the bacterial microbiota associated with aerial crown gall tumors on rhododendron: Insights into the gallobiome.</title>
        <authorList>
            <person name="Kuzmanovic N."/>
            <person name="Nesme J."/>
            <person name="Wolf J."/>
            <person name="Neumann-Schaal M."/>
            <person name="Petersen J."/>
            <person name="Fernandez-Gnecco G."/>
            <person name="Sproeer C."/>
            <person name="Bunk B."/>
            <person name="Overmann J."/>
            <person name="Sorensen S.J."/>
            <person name="Idczak E."/>
            <person name="Smalla K."/>
        </authorList>
    </citation>
    <scope>NUCLEOTIDE SEQUENCE</scope>
    <source>
        <strain evidence="11">Rho-11.1</strain>
        <strain evidence="12">Rho-14.1</strain>
        <strain evidence="13">rho-14.1</strain>
    </source>
</reference>
<dbReference type="EMBL" id="JAVRAF010000013">
    <property type="protein sequence ID" value="MDX8305112.1"/>
    <property type="molecule type" value="Genomic_DNA"/>
</dbReference>
<evidence type="ECO:0000256" key="1">
    <source>
        <dbReference type="ARBA" id="ARBA00006484"/>
    </source>
</evidence>
<dbReference type="Pfam" id="PF00106">
    <property type="entry name" value="adh_short"/>
    <property type="match status" value="1"/>
</dbReference>
<dbReference type="PANTHER" id="PTHR43115:SF4">
    <property type="entry name" value="DEHYDROGENASE_REDUCTASE SDR FAMILY MEMBER 11"/>
    <property type="match status" value="1"/>
</dbReference>
<evidence type="ECO:0000256" key="2">
    <source>
        <dbReference type="ARBA" id="ARBA00011881"/>
    </source>
</evidence>
<evidence type="ECO:0000313" key="11">
    <source>
        <dbReference type="EMBL" id="MDX8305112.1"/>
    </source>
</evidence>
<dbReference type="GO" id="GO:0031132">
    <property type="term" value="F:serine 3-dehydrogenase activity"/>
    <property type="evidence" value="ECO:0007669"/>
    <property type="project" value="UniProtKB-EC"/>
</dbReference>
<dbReference type="Gene3D" id="3.40.50.720">
    <property type="entry name" value="NAD(P)-binding Rossmann-like Domain"/>
    <property type="match status" value="1"/>
</dbReference>
<evidence type="ECO:0000259" key="10">
    <source>
        <dbReference type="SMART" id="SM00822"/>
    </source>
</evidence>
<dbReference type="AlphaFoldDB" id="A0AAW9FKN4"/>
<comment type="function">
    <text evidence="6">Catalyzes the oxidation of the hydroxyl group of serine to form 2-aminomalonate semialdehyde which is spontaneously converted into 2-aminoacetaldehyde and CO(2). Also acts on D-serine, L-glycerate, D-glycerate and 2-methyl-DL-serine. Does not act on O-methyl-DL-serine and L-threonine.</text>
</comment>
<dbReference type="InterPro" id="IPR002347">
    <property type="entry name" value="SDR_fam"/>
</dbReference>
<dbReference type="InterPro" id="IPR036291">
    <property type="entry name" value="NAD(P)-bd_dom_sf"/>
</dbReference>
<dbReference type="SMART" id="SM00822">
    <property type="entry name" value="PKS_KR"/>
    <property type="match status" value="1"/>
</dbReference>
<dbReference type="SUPFAM" id="SSF51735">
    <property type="entry name" value="NAD(P)-binding Rossmann-fold domains"/>
    <property type="match status" value="1"/>
</dbReference>
<sequence>MNNVAGKVIIITGASSGLGQAAARLLSAKGASVVLGARRAERIEELAEELKSNGALAVAVPTDVSKRRDVQALVDEALRTFGTVDVMLNNAGVMPLSLLERLEVDEWEVMVDINLKGVMYGIAAALPHMIERKSGHFINVASTAGHRVGPTTAIYSATKHAVRALSEGLRQEMTPHNIRSTIISPGASSTELMDLVKDDSLADHMQNAAKYALPPETFAEMVLFAISQPESVDVNEILFRPTAQQA</sequence>
<dbReference type="InterPro" id="IPR020904">
    <property type="entry name" value="Sc_DH/Rdtase_CS"/>
</dbReference>
<dbReference type="RefSeq" id="WP_320187952.1">
    <property type="nucleotide sequence ID" value="NZ_CP133554.1"/>
</dbReference>
<comment type="similarity">
    <text evidence="1 9">Belongs to the short-chain dehydrogenases/reductases (SDR) family.</text>
</comment>
<evidence type="ECO:0000256" key="3">
    <source>
        <dbReference type="ARBA" id="ARBA00022857"/>
    </source>
</evidence>
<comment type="caution">
    <text evidence="11">The sequence shown here is derived from an EMBL/GenBank/DDBJ whole genome shotgun (WGS) entry which is preliminary data.</text>
</comment>
<organism evidence="11">
    <name type="scientific">Agrobacterium rosae</name>
    <dbReference type="NCBI Taxonomy" id="1972867"/>
    <lineage>
        <taxon>Bacteria</taxon>
        <taxon>Pseudomonadati</taxon>
        <taxon>Pseudomonadota</taxon>
        <taxon>Alphaproteobacteria</taxon>
        <taxon>Hyphomicrobiales</taxon>
        <taxon>Rhizobiaceae</taxon>
        <taxon>Rhizobium/Agrobacterium group</taxon>
        <taxon>Agrobacterium</taxon>
    </lineage>
</organism>
<dbReference type="PRINTS" id="PR00080">
    <property type="entry name" value="SDRFAMILY"/>
</dbReference>
<evidence type="ECO:0000256" key="4">
    <source>
        <dbReference type="ARBA" id="ARBA00023002"/>
    </source>
</evidence>
<dbReference type="Proteomes" id="UP001277561">
    <property type="component" value="Unassembled WGS sequence"/>
</dbReference>
<evidence type="ECO:0000256" key="9">
    <source>
        <dbReference type="RuleBase" id="RU000363"/>
    </source>
</evidence>
<feature type="domain" description="Ketoreductase" evidence="10">
    <location>
        <begin position="7"/>
        <end position="188"/>
    </location>
</feature>
<dbReference type="EC" id="1.1.1.276" evidence="7"/>
<evidence type="ECO:0000313" key="12">
    <source>
        <dbReference type="EMBL" id="MDX8331763.1"/>
    </source>
</evidence>
<dbReference type="FunFam" id="3.40.50.720:FF:000047">
    <property type="entry name" value="NADP-dependent L-serine/L-allo-threonine dehydrogenase"/>
    <property type="match status" value="1"/>
</dbReference>
<evidence type="ECO:0000313" key="13">
    <source>
        <dbReference type="Proteomes" id="UP001277561"/>
    </source>
</evidence>
<evidence type="ECO:0000256" key="8">
    <source>
        <dbReference type="ARBA" id="ARBA00067139"/>
    </source>
</evidence>
<proteinExistence type="inferred from homology"/>
<protein>
    <recommendedName>
        <fullName evidence="8">Serine 3-dehydrogenase</fullName>
        <ecNumber evidence="7">1.1.1.276</ecNumber>
    </recommendedName>
</protein>
<dbReference type="InterPro" id="IPR057326">
    <property type="entry name" value="KR_dom"/>
</dbReference>
<keyword evidence="3" id="KW-0521">NADP</keyword>
<evidence type="ECO:0000256" key="6">
    <source>
        <dbReference type="ARBA" id="ARBA00055659"/>
    </source>
</evidence>
<name>A0AAW9FKN4_9HYPH</name>
<keyword evidence="13" id="KW-1185">Reference proteome</keyword>
<dbReference type="EMBL" id="JAVRAD010000012">
    <property type="protein sequence ID" value="MDX8331763.1"/>
    <property type="molecule type" value="Genomic_DNA"/>
</dbReference>
<gene>
    <name evidence="11" type="ORF">RMR22_22950</name>
    <name evidence="12" type="ORF">RMS29_21345</name>
</gene>
<accession>A0AAW9FKN4</accession>
<evidence type="ECO:0000256" key="7">
    <source>
        <dbReference type="ARBA" id="ARBA00066862"/>
    </source>
</evidence>
<dbReference type="PANTHER" id="PTHR43115">
    <property type="entry name" value="DEHYDROGENASE/REDUCTASE SDR FAMILY MEMBER 11"/>
    <property type="match status" value="1"/>
</dbReference>
<dbReference type="PROSITE" id="PS00061">
    <property type="entry name" value="ADH_SHORT"/>
    <property type="match status" value="1"/>
</dbReference>